<evidence type="ECO:0000256" key="1">
    <source>
        <dbReference type="SAM" id="SignalP"/>
    </source>
</evidence>
<gene>
    <name evidence="2" type="ORF">F2Q69_00012085</name>
</gene>
<dbReference type="Proteomes" id="UP000712600">
    <property type="component" value="Unassembled WGS sequence"/>
</dbReference>
<organism evidence="2 3">
    <name type="scientific">Brassica cretica</name>
    <name type="common">Mustard</name>
    <dbReference type="NCBI Taxonomy" id="69181"/>
    <lineage>
        <taxon>Eukaryota</taxon>
        <taxon>Viridiplantae</taxon>
        <taxon>Streptophyta</taxon>
        <taxon>Embryophyta</taxon>
        <taxon>Tracheophyta</taxon>
        <taxon>Spermatophyta</taxon>
        <taxon>Magnoliopsida</taxon>
        <taxon>eudicotyledons</taxon>
        <taxon>Gunneridae</taxon>
        <taxon>Pentapetalae</taxon>
        <taxon>rosids</taxon>
        <taxon>malvids</taxon>
        <taxon>Brassicales</taxon>
        <taxon>Brassicaceae</taxon>
        <taxon>Brassiceae</taxon>
        <taxon>Brassica</taxon>
    </lineage>
</organism>
<proteinExistence type="predicted"/>
<comment type="caution">
    <text evidence="2">The sequence shown here is derived from an EMBL/GenBank/DDBJ whole genome shotgun (WGS) entry which is preliminary data.</text>
</comment>
<protein>
    <submittedName>
        <fullName evidence="2">Uncharacterized protein</fullName>
    </submittedName>
</protein>
<dbReference type="AlphaFoldDB" id="A0A8S9R6R1"/>
<reference evidence="2" key="1">
    <citation type="submission" date="2019-12" db="EMBL/GenBank/DDBJ databases">
        <title>Genome sequencing and annotation of Brassica cretica.</title>
        <authorList>
            <person name="Studholme D.J."/>
            <person name="Sarris P."/>
        </authorList>
    </citation>
    <scope>NUCLEOTIDE SEQUENCE</scope>
    <source>
        <strain evidence="2">PFS-109/04</strain>
        <tissue evidence="2">Leaf</tissue>
    </source>
</reference>
<evidence type="ECO:0000313" key="2">
    <source>
        <dbReference type="EMBL" id="KAF3558585.1"/>
    </source>
</evidence>
<keyword evidence="1" id="KW-0732">Signal</keyword>
<evidence type="ECO:0000313" key="3">
    <source>
        <dbReference type="Proteomes" id="UP000712600"/>
    </source>
</evidence>
<feature type="signal peptide" evidence="1">
    <location>
        <begin position="1"/>
        <end position="25"/>
    </location>
</feature>
<accession>A0A8S9R6R1</accession>
<dbReference type="EMBL" id="QGKX02000996">
    <property type="protein sequence ID" value="KAF3558585.1"/>
    <property type="molecule type" value="Genomic_DNA"/>
</dbReference>
<name>A0A8S9R6R1_BRACR</name>
<feature type="chain" id="PRO_5035744518" evidence="1">
    <location>
        <begin position="26"/>
        <end position="64"/>
    </location>
</feature>
<sequence>MLGPSLYLRLLFWSGLRLIVPKVEADESYVPRNDGHPPLPGVGTWGDTAAVCVNGDYEASSMKK</sequence>